<accession>A0AAD9MLG6</accession>
<protein>
    <submittedName>
        <fullName evidence="1">Uncharacterized protein</fullName>
    </submittedName>
</protein>
<organism evidence="1 2">
    <name type="scientific">Prototheca wickerhamii</name>
    <dbReference type="NCBI Taxonomy" id="3111"/>
    <lineage>
        <taxon>Eukaryota</taxon>
        <taxon>Viridiplantae</taxon>
        <taxon>Chlorophyta</taxon>
        <taxon>core chlorophytes</taxon>
        <taxon>Trebouxiophyceae</taxon>
        <taxon>Chlorellales</taxon>
        <taxon>Chlorellaceae</taxon>
        <taxon>Prototheca</taxon>
    </lineage>
</organism>
<evidence type="ECO:0000313" key="2">
    <source>
        <dbReference type="Proteomes" id="UP001255856"/>
    </source>
</evidence>
<name>A0AAD9MLG6_PROWI</name>
<dbReference type="Proteomes" id="UP001255856">
    <property type="component" value="Unassembled WGS sequence"/>
</dbReference>
<evidence type="ECO:0000313" key="1">
    <source>
        <dbReference type="EMBL" id="KAK2078108.1"/>
    </source>
</evidence>
<proteinExistence type="predicted"/>
<gene>
    <name evidence="1" type="ORF">QBZ16_003976</name>
</gene>
<keyword evidence="2" id="KW-1185">Reference proteome</keyword>
<comment type="caution">
    <text evidence="1">The sequence shown here is derived from an EMBL/GenBank/DDBJ whole genome shotgun (WGS) entry which is preliminary data.</text>
</comment>
<dbReference type="EMBL" id="JASFZW010000005">
    <property type="protein sequence ID" value="KAK2078108.1"/>
    <property type="molecule type" value="Genomic_DNA"/>
</dbReference>
<sequence length="459" mass="47773">MKVNSESLQALNAYADQLAAQQSPRPAELQFYVRAPTANSTLEPALTLEHAALASAIAELRARLERAFELAHVQLSNEYPLQALEQRMSVAALRALASILEADPDPARFRGVAFCVAATHAPGRRERDHAALPLPACRLSEEGTVLLSVPLRGDEVEPATLATLRAALAAVDAARAAAGARGRLLAAPRLGPGAGAGGPARGQIERRLGKPGPRDAPRRGFGLLVAGAADEAAHDRAGPVPLPASPPLLEPVPGSAYVQVRADCPWPVLVEFLASHGATDADRTARLAEAAREREAEALEAARSALGVRSLLRLCATEEEAAAAARRLKREAPALRRALPQLESLTLALDDGYRIWDTGLVSIPHDFAGGAELVPELLALLGPSTDAASGAPPPAACAAGQALAAGPTPRNSLAAAALRPGRAARAPRRDWSEARRAVTVGRVPHVGAAFARSALARAL</sequence>
<reference evidence="1" key="1">
    <citation type="submission" date="2021-01" db="EMBL/GenBank/DDBJ databases">
        <authorList>
            <person name="Eckstrom K.M.E."/>
        </authorList>
    </citation>
    <scope>NUCLEOTIDE SEQUENCE</scope>
    <source>
        <strain evidence="1">UVCC 0001</strain>
    </source>
</reference>
<dbReference type="AlphaFoldDB" id="A0AAD9MLG6"/>